<evidence type="ECO:0000313" key="2">
    <source>
        <dbReference type="Proteomes" id="UP000002612"/>
    </source>
</evidence>
<geneLocation type="plasmid" evidence="1 2">
    <name>pE33L466</name>
</geneLocation>
<sequence>MKKTSSSLFCNIYLNPSILLYIATPAKNLTLNSKYEGLFNISRYTLISPQFGESLHFLPVSKVKQSKLEIILI</sequence>
<evidence type="ECO:0000313" key="1">
    <source>
        <dbReference type="EMBL" id="AAY60437.1"/>
    </source>
</evidence>
<protein>
    <submittedName>
        <fullName evidence="1">Uncharacterized protein</fullName>
    </submittedName>
</protein>
<dbReference type="KEGG" id="bcz:pE33L466_0285"/>
<gene>
    <name evidence="1" type="ordered locus">pE33L466_0285</name>
</gene>
<accession>Q4V1H0</accession>
<dbReference type="AlphaFoldDB" id="Q4V1H0"/>
<reference evidence="2" key="1">
    <citation type="journal article" date="2006" name="J. Bacteriol.">
        <title>Pathogenomic sequence analysis of Bacillus cereus and Bacillus thuringiensis isolates closely related to Bacillus anthracis.</title>
        <authorList>
            <person name="Han C.S."/>
            <person name="Xie G."/>
            <person name="Challacombe J.F."/>
            <person name="Altherr M.R."/>
            <person name="Bhotika S.S."/>
            <person name="Brown N."/>
            <person name="Bruce D."/>
            <person name="Campbell C.S."/>
            <person name="Campbell M.L."/>
            <person name="Chen J."/>
            <person name="Chertkov O."/>
            <person name="Cleland C."/>
            <person name="Dimitrijevic M."/>
            <person name="Doggett N.A."/>
            <person name="Fawcett J.J."/>
            <person name="Glavina T."/>
            <person name="Goodwin L.A."/>
            <person name="Green L.D."/>
            <person name="Hill K.K."/>
            <person name="Hitchcock P."/>
            <person name="Jackson P.J."/>
            <person name="Keim P."/>
            <person name="Kewalramani A.R."/>
            <person name="Longmire J."/>
            <person name="Lucas S."/>
            <person name="Malfatti S."/>
            <person name="McMurry K."/>
            <person name="Meincke L.J."/>
            <person name="Misra M."/>
            <person name="Moseman B.L."/>
            <person name="Mundt M."/>
            <person name="Munk A.C."/>
            <person name="Okinaka R.T."/>
            <person name="Parson-Quintana B."/>
            <person name="Reilly L.P."/>
            <person name="Richardson P."/>
            <person name="Robinson D.L."/>
            <person name="Rubin E."/>
            <person name="Saunders E."/>
            <person name="Tapia R."/>
            <person name="Tesmer J.G."/>
            <person name="Thayer N."/>
            <person name="Thompson L.S."/>
            <person name="Tice H."/>
            <person name="Ticknor L.O."/>
            <person name="Wills P.L."/>
            <person name="Brettin T.S."/>
            <person name="Gilna P."/>
        </authorList>
    </citation>
    <scope>NUCLEOTIDE SEQUENCE [LARGE SCALE GENOMIC DNA]</scope>
    <source>
        <strain evidence="2">ZK / E33L</strain>
        <plasmid evidence="2">pE33L466</plasmid>
    </source>
</reference>
<dbReference type="EMBL" id="CP000040">
    <property type="protein sequence ID" value="AAY60437.1"/>
    <property type="molecule type" value="Genomic_DNA"/>
</dbReference>
<name>Q4V1H0_BACCZ</name>
<dbReference type="Proteomes" id="UP000002612">
    <property type="component" value="Plasmid pE33L466"/>
</dbReference>
<keyword evidence="1" id="KW-0614">Plasmid</keyword>
<proteinExistence type="predicted"/>
<organism evidence="1 2">
    <name type="scientific">Bacillus cereus (strain ZK / E33L)</name>
    <dbReference type="NCBI Taxonomy" id="288681"/>
    <lineage>
        <taxon>Bacteria</taxon>
        <taxon>Bacillati</taxon>
        <taxon>Bacillota</taxon>
        <taxon>Bacilli</taxon>
        <taxon>Bacillales</taxon>
        <taxon>Bacillaceae</taxon>
        <taxon>Bacillus</taxon>
        <taxon>Bacillus cereus group</taxon>
    </lineage>
</organism>